<dbReference type="GO" id="GO:0016020">
    <property type="term" value="C:membrane"/>
    <property type="evidence" value="ECO:0007669"/>
    <property type="project" value="UniProtKB-SubCell"/>
</dbReference>
<comment type="subcellular location">
    <subcellularLocation>
        <location evidence="1">Membrane</location>
        <topology evidence="1">Multi-pass membrane protein</topology>
    </subcellularLocation>
</comment>
<dbReference type="Proteomes" id="UP000077248">
    <property type="component" value="Unassembled WGS sequence"/>
</dbReference>
<sequence>MSDNIYVKSVAGTCITFSFILAGNAITQSYMTVPALLVNFPRAGTPEHKDRARLLGRQWPLCWTVGNQFFRPISTLGFLGYAYAGYSVYREGMLARSDWKLFGVAAVMHLTTILHSAINMQPLNDKLEALAERSNEKELGEAESIATKWASWNRLRLVTPTIAGGLALWNLLSL</sequence>
<gene>
    <name evidence="8" type="ORF">AA0117_g1293</name>
    <name evidence="7" type="ORF">CC77DRAFT_1016966</name>
</gene>
<evidence type="ECO:0000256" key="1">
    <source>
        <dbReference type="ARBA" id="ARBA00004141"/>
    </source>
</evidence>
<evidence type="ECO:0000256" key="5">
    <source>
        <dbReference type="ARBA" id="ARBA00034313"/>
    </source>
</evidence>
<dbReference type="Pfam" id="PF08592">
    <property type="entry name" value="Anthrone_oxy"/>
    <property type="match status" value="1"/>
</dbReference>
<dbReference type="PANTHER" id="PTHR35042">
    <property type="entry name" value="ANTHRONE OXYGENASE ENCC"/>
    <property type="match status" value="1"/>
</dbReference>
<comment type="similarity">
    <text evidence="5">Belongs to the anthrone oxygenase family.</text>
</comment>
<dbReference type="InterPro" id="IPR013901">
    <property type="entry name" value="Anthrone_oxy"/>
</dbReference>
<keyword evidence="2 6" id="KW-0812">Transmembrane</keyword>
<dbReference type="RefSeq" id="XP_018390021.1">
    <property type="nucleotide sequence ID" value="XM_018524313.1"/>
</dbReference>
<keyword evidence="9" id="KW-1185">Reference proteome</keyword>
<evidence type="ECO:0000313" key="9">
    <source>
        <dbReference type="Proteomes" id="UP000077248"/>
    </source>
</evidence>
<dbReference type="EMBL" id="KV441471">
    <property type="protein sequence ID" value="OAG24600.1"/>
    <property type="molecule type" value="Genomic_DNA"/>
</dbReference>
<reference evidence="7 9" key="1">
    <citation type="submission" date="2016-05" db="EMBL/GenBank/DDBJ databases">
        <title>Comparative analysis of secretome profiles of manganese(II)-oxidizing ascomycete fungi.</title>
        <authorList>
            <consortium name="DOE Joint Genome Institute"/>
            <person name="Zeiner C.A."/>
            <person name="Purvine S.O."/>
            <person name="Zink E.M."/>
            <person name="Wu S."/>
            <person name="Pasa-Tolic L."/>
            <person name="Chaput D.L."/>
            <person name="Haridas S."/>
            <person name="Grigoriev I.V."/>
            <person name="Santelli C.M."/>
            <person name="Hansel C.M."/>
        </authorList>
    </citation>
    <scope>NUCLEOTIDE SEQUENCE [LARGE SCALE GENOMIC DNA]</scope>
    <source>
        <strain evidence="7 9">SRC1lrK2f</strain>
    </source>
</reference>
<evidence type="ECO:0000256" key="6">
    <source>
        <dbReference type="SAM" id="Phobius"/>
    </source>
</evidence>
<evidence type="ECO:0000313" key="7">
    <source>
        <dbReference type="EMBL" id="OAG24600.1"/>
    </source>
</evidence>
<dbReference type="EMBL" id="PDXD01000001">
    <property type="protein sequence ID" value="RYN83413.1"/>
    <property type="molecule type" value="Genomic_DNA"/>
</dbReference>
<evidence type="ECO:0000256" key="2">
    <source>
        <dbReference type="ARBA" id="ARBA00022692"/>
    </source>
</evidence>
<name>A0A177DZL2_ALTAL</name>
<keyword evidence="3 6" id="KW-1133">Transmembrane helix</keyword>
<dbReference type="AlphaFoldDB" id="A0A177DZL2"/>
<reference evidence="10" key="2">
    <citation type="journal article" date="2019" name="bioRxiv">
        <title>Genomics, evolutionary history and diagnostics of the Alternaria alternata species group including apple and Asian pear pathotypes.</title>
        <authorList>
            <person name="Armitage A.D."/>
            <person name="Cockerton H.M."/>
            <person name="Sreenivasaprasad S."/>
            <person name="Woodhall J.W."/>
            <person name="Lane C.R."/>
            <person name="Harrison R.J."/>
            <person name="Clarkson J.P."/>
        </authorList>
    </citation>
    <scope>NUCLEOTIDE SEQUENCE [LARGE SCALE GENOMIC DNA]</scope>
    <source>
        <strain evidence="10">FERA 1177</strain>
    </source>
</reference>
<evidence type="ECO:0008006" key="11">
    <source>
        <dbReference type="Google" id="ProtNLM"/>
    </source>
</evidence>
<evidence type="ECO:0000313" key="10">
    <source>
        <dbReference type="Proteomes" id="UP000291422"/>
    </source>
</evidence>
<feature type="transmembrane region" description="Helical" evidence="6">
    <location>
        <begin position="69"/>
        <end position="89"/>
    </location>
</feature>
<evidence type="ECO:0000313" key="8">
    <source>
        <dbReference type="EMBL" id="RYN83413.1"/>
    </source>
</evidence>
<reference evidence="8" key="3">
    <citation type="journal article" date="2019" name="J. ISSAAS">
        <title>Genomics, evolutionary history and diagnostics of the Alternaria alternata species group including apple and Asian pear pathotypes.</title>
        <authorList>
            <person name="Armitage A.D."/>
            <person name="Cockerton H.M."/>
            <person name="Sreenivasaprasad S."/>
            <person name="Woodhall J."/>
            <person name="Lane C."/>
            <person name="Harrison R.J."/>
            <person name="Clarkson J.P."/>
        </authorList>
    </citation>
    <scope>NUCLEOTIDE SEQUENCE</scope>
    <source>
        <strain evidence="8">FERA 1177</strain>
    </source>
</reference>
<protein>
    <recommendedName>
        <fullName evidence="11">DUF1772-domain-containing protein</fullName>
    </recommendedName>
</protein>
<dbReference type="Proteomes" id="UP000291422">
    <property type="component" value="Unassembled WGS sequence"/>
</dbReference>
<proteinExistence type="inferred from homology"/>
<dbReference type="OMA" id="NMQPLND"/>
<dbReference type="VEuPathDB" id="FungiDB:CC77DRAFT_1016966"/>
<evidence type="ECO:0000256" key="3">
    <source>
        <dbReference type="ARBA" id="ARBA00022989"/>
    </source>
</evidence>
<dbReference type="KEGG" id="aalt:CC77DRAFT_1016966"/>
<dbReference type="PANTHER" id="PTHR35042:SF1">
    <property type="entry name" value="DUF1772-DOMAIN-CONTAINING PROTEIN"/>
    <property type="match status" value="1"/>
</dbReference>
<keyword evidence="4 6" id="KW-0472">Membrane</keyword>
<accession>A0A177DZL2</accession>
<evidence type="ECO:0000256" key="4">
    <source>
        <dbReference type="ARBA" id="ARBA00023136"/>
    </source>
</evidence>
<feature type="transmembrane region" description="Helical" evidence="6">
    <location>
        <begin position="101"/>
        <end position="118"/>
    </location>
</feature>
<dbReference type="GeneID" id="29109907"/>
<organism evidence="7 9">
    <name type="scientific">Alternaria alternata</name>
    <name type="common">Alternaria rot fungus</name>
    <name type="synonym">Torula alternata</name>
    <dbReference type="NCBI Taxonomy" id="5599"/>
    <lineage>
        <taxon>Eukaryota</taxon>
        <taxon>Fungi</taxon>
        <taxon>Dikarya</taxon>
        <taxon>Ascomycota</taxon>
        <taxon>Pezizomycotina</taxon>
        <taxon>Dothideomycetes</taxon>
        <taxon>Pleosporomycetidae</taxon>
        <taxon>Pleosporales</taxon>
        <taxon>Pleosporineae</taxon>
        <taxon>Pleosporaceae</taxon>
        <taxon>Alternaria</taxon>
        <taxon>Alternaria sect. Alternaria</taxon>
        <taxon>Alternaria alternata complex</taxon>
    </lineage>
</organism>